<organism evidence="1 2">
    <name type="scientific">Phocaeicola plebeius</name>
    <dbReference type="NCBI Taxonomy" id="310297"/>
    <lineage>
        <taxon>Bacteria</taxon>
        <taxon>Pseudomonadati</taxon>
        <taxon>Bacteroidota</taxon>
        <taxon>Bacteroidia</taxon>
        <taxon>Bacteroidales</taxon>
        <taxon>Bacteroidaceae</taxon>
        <taxon>Phocaeicola</taxon>
    </lineage>
</organism>
<protein>
    <submittedName>
        <fullName evidence="1">Uncharacterized protein</fullName>
    </submittedName>
</protein>
<sequence length="60" mass="7362">MNVFTNVWKNPYTYATKKEEICHKILFSKKTDKKKKQNELFVIIYFHIFDENLKIVSNYE</sequence>
<gene>
    <name evidence="1" type="ORF">BHV76_04665</name>
</gene>
<dbReference type="EMBL" id="MNQR01000015">
    <property type="protein sequence ID" value="OKZ11258.1"/>
    <property type="molecule type" value="Genomic_DNA"/>
</dbReference>
<accession>A0A854C6G6</accession>
<name>A0A854C6G6_9BACT</name>
<dbReference type="Proteomes" id="UP000186685">
    <property type="component" value="Unassembled WGS sequence"/>
</dbReference>
<proteinExistence type="predicted"/>
<dbReference type="AlphaFoldDB" id="A0A854C6G6"/>
<evidence type="ECO:0000313" key="2">
    <source>
        <dbReference type="Proteomes" id="UP000186685"/>
    </source>
</evidence>
<reference evidence="1 2" key="1">
    <citation type="journal article" date="2016" name="Nat. Biotechnol.">
        <title>Measurement of bacterial replication rates in microbial communities.</title>
        <authorList>
            <person name="Brown C.T."/>
            <person name="Olm M.R."/>
            <person name="Thomas B.C."/>
            <person name="Banfield J.F."/>
        </authorList>
    </citation>
    <scope>NUCLEOTIDE SEQUENCE [LARGE SCALE GENOMIC DNA]</scope>
    <source>
        <strain evidence="1">45_130</strain>
    </source>
</reference>
<comment type="caution">
    <text evidence="1">The sequence shown here is derived from an EMBL/GenBank/DDBJ whole genome shotgun (WGS) entry which is preliminary data.</text>
</comment>
<evidence type="ECO:0000313" key="1">
    <source>
        <dbReference type="EMBL" id="OKZ11258.1"/>
    </source>
</evidence>